<dbReference type="InterPro" id="IPR001789">
    <property type="entry name" value="Sig_transdc_resp-reg_receiver"/>
</dbReference>
<comment type="caution">
    <text evidence="7">The sequence shown here is derived from an EMBL/GenBank/DDBJ whole genome shotgun (WGS) entry which is preliminary data.</text>
</comment>
<protein>
    <recommendedName>
        <fullName evidence="9">DNA-binding response regulator</fullName>
    </recommendedName>
</protein>
<dbReference type="SUPFAM" id="SSF52172">
    <property type="entry name" value="CheY-like"/>
    <property type="match status" value="1"/>
</dbReference>
<evidence type="ECO:0000256" key="1">
    <source>
        <dbReference type="ARBA" id="ARBA00023015"/>
    </source>
</evidence>
<evidence type="ECO:0000256" key="2">
    <source>
        <dbReference type="ARBA" id="ARBA00023125"/>
    </source>
</evidence>
<gene>
    <name evidence="7" type="ORF">GCM10010917_03660</name>
</gene>
<keyword evidence="3" id="KW-0804">Transcription</keyword>
<dbReference type="InterPro" id="IPR020449">
    <property type="entry name" value="Tscrpt_reg_AraC-type_HTH"/>
</dbReference>
<dbReference type="InterPro" id="IPR018060">
    <property type="entry name" value="HTH_AraC"/>
</dbReference>
<dbReference type="InterPro" id="IPR009057">
    <property type="entry name" value="Homeodomain-like_sf"/>
</dbReference>
<evidence type="ECO:0000313" key="7">
    <source>
        <dbReference type="EMBL" id="GGA22189.1"/>
    </source>
</evidence>
<evidence type="ECO:0000259" key="6">
    <source>
        <dbReference type="PROSITE" id="PS50110"/>
    </source>
</evidence>
<feature type="domain" description="HTH araC/xylS-type" evidence="5">
    <location>
        <begin position="428"/>
        <end position="526"/>
    </location>
</feature>
<evidence type="ECO:0000256" key="4">
    <source>
        <dbReference type="PROSITE-ProRule" id="PRU00169"/>
    </source>
</evidence>
<proteinExistence type="predicted"/>
<dbReference type="Pfam" id="PF00072">
    <property type="entry name" value="Response_reg"/>
    <property type="match status" value="1"/>
</dbReference>
<sequence length="538" mass="61992">MKLKALLVDDEYPILNNLSKVLKWEELGVEIAGMARNGDEALKLAEDQQIDIILSDIRMPVMDGLSLAKEIRERGMSTEILLLTGYQEFEYARTAIRYGVRDYISKPIHYEMLEQTVDKIAKQIRKERGASRRDNQLNSVVNWASEHFITQILAGHGQFLADEEGEEELLSHQRYSVMLADLEGYAKCSTLWTREERRRFNCRMKKLLKERLPFGGGQTVLQLREGEWFVFFNADYLMQEFRELLLPVYSDLQQLASQTGDMEVRILAEKGPFSLNELSGVYHRIQRSMLLTPSEEWLLNGEELKSGLYEAPEETPESQWRWLERISSALRGEDEHAVRKVIDELKTYLAMLDEHAALRAEKMLHYMLIHLLREMRELQLLKDHEEEAVWEELQQPLGLKDLMNLLSELAVRPKGPASSRKPAEQLMASAGDYIARHLGGDFGIEEVADHLGISCSYFCLLFKNHYGETFVEYVTRQRMEAAKKQLASSDASITQIGQGLGYQERRYFTKVFQKYTGVTPSDYRASVNDGAQSNVIKE</sequence>
<dbReference type="PROSITE" id="PS00041">
    <property type="entry name" value="HTH_ARAC_FAMILY_1"/>
    <property type="match status" value="1"/>
</dbReference>
<evidence type="ECO:0000313" key="8">
    <source>
        <dbReference type="Proteomes" id="UP000609323"/>
    </source>
</evidence>
<name>A0ABQ1FNW8_9BACL</name>
<keyword evidence="4" id="KW-0597">Phosphoprotein</keyword>
<evidence type="ECO:0000259" key="5">
    <source>
        <dbReference type="PROSITE" id="PS01124"/>
    </source>
</evidence>
<dbReference type="PANTHER" id="PTHR43280">
    <property type="entry name" value="ARAC-FAMILY TRANSCRIPTIONAL REGULATOR"/>
    <property type="match status" value="1"/>
</dbReference>
<dbReference type="EMBL" id="BMHF01000001">
    <property type="protein sequence ID" value="GGA22189.1"/>
    <property type="molecule type" value="Genomic_DNA"/>
</dbReference>
<dbReference type="SMART" id="SM00342">
    <property type="entry name" value="HTH_ARAC"/>
    <property type="match status" value="1"/>
</dbReference>
<accession>A0ABQ1FNW8</accession>
<dbReference type="CDD" id="cd17536">
    <property type="entry name" value="REC_YesN-like"/>
    <property type="match status" value="1"/>
</dbReference>
<dbReference type="RefSeq" id="WP_094093426.1">
    <property type="nucleotide sequence ID" value="NZ_BMHF01000001.1"/>
</dbReference>
<evidence type="ECO:0000256" key="3">
    <source>
        <dbReference type="ARBA" id="ARBA00023163"/>
    </source>
</evidence>
<dbReference type="SMART" id="SM00448">
    <property type="entry name" value="REC"/>
    <property type="match status" value="1"/>
</dbReference>
<dbReference type="Gene3D" id="3.40.50.2300">
    <property type="match status" value="1"/>
</dbReference>
<organism evidence="7 8">
    <name type="scientific">Paenibacillus physcomitrellae</name>
    <dbReference type="NCBI Taxonomy" id="1619311"/>
    <lineage>
        <taxon>Bacteria</taxon>
        <taxon>Bacillati</taxon>
        <taxon>Bacillota</taxon>
        <taxon>Bacilli</taxon>
        <taxon>Bacillales</taxon>
        <taxon>Paenibacillaceae</taxon>
        <taxon>Paenibacillus</taxon>
    </lineage>
</organism>
<dbReference type="InterPro" id="IPR018062">
    <property type="entry name" value="HTH_AraC-typ_CS"/>
</dbReference>
<dbReference type="Pfam" id="PF12833">
    <property type="entry name" value="HTH_18"/>
    <property type="match status" value="1"/>
</dbReference>
<dbReference type="PRINTS" id="PR00032">
    <property type="entry name" value="HTHARAC"/>
</dbReference>
<keyword evidence="2" id="KW-0238">DNA-binding</keyword>
<keyword evidence="8" id="KW-1185">Reference proteome</keyword>
<reference evidence="8" key="1">
    <citation type="journal article" date="2019" name="Int. J. Syst. Evol. Microbiol.">
        <title>The Global Catalogue of Microorganisms (GCM) 10K type strain sequencing project: providing services to taxonomists for standard genome sequencing and annotation.</title>
        <authorList>
            <consortium name="The Broad Institute Genomics Platform"/>
            <consortium name="The Broad Institute Genome Sequencing Center for Infectious Disease"/>
            <person name="Wu L."/>
            <person name="Ma J."/>
        </authorList>
    </citation>
    <scope>NUCLEOTIDE SEQUENCE [LARGE SCALE GENOMIC DNA]</scope>
    <source>
        <strain evidence="8">CGMCC 1.15044</strain>
    </source>
</reference>
<evidence type="ECO:0008006" key="9">
    <source>
        <dbReference type="Google" id="ProtNLM"/>
    </source>
</evidence>
<feature type="domain" description="Response regulatory" evidence="6">
    <location>
        <begin position="4"/>
        <end position="121"/>
    </location>
</feature>
<dbReference type="PROSITE" id="PS50110">
    <property type="entry name" value="RESPONSE_REGULATORY"/>
    <property type="match status" value="1"/>
</dbReference>
<dbReference type="Proteomes" id="UP000609323">
    <property type="component" value="Unassembled WGS sequence"/>
</dbReference>
<dbReference type="PANTHER" id="PTHR43280:SF2">
    <property type="entry name" value="HTH-TYPE TRANSCRIPTIONAL REGULATOR EXSA"/>
    <property type="match status" value="1"/>
</dbReference>
<dbReference type="SUPFAM" id="SSF46689">
    <property type="entry name" value="Homeodomain-like"/>
    <property type="match status" value="2"/>
</dbReference>
<feature type="modified residue" description="4-aspartylphosphate" evidence="4">
    <location>
        <position position="56"/>
    </location>
</feature>
<dbReference type="InterPro" id="IPR011006">
    <property type="entry name" value="CheY-like_superfamily"/>
</dbReference>
<dbReference type="Gene3D" id="1.10.10.60">
    <property type="entry name" value="Homeodomain-like"/>
    <property type="match status" value="2"/>
</dbReference>
<keyword evidence="1" id="KW-0805">Transcription regulation</keyword>
<dbReference type="PROSITE" id="PS01124">
    <property type="entry name" value="HTH_ARAC_FAMILY_2"/>
    <property type="match status" value="1"/>
</dbReference>